<protein>
    <recommendedName>
        <fullName evidence="2">DUF7903 domain-containing protein</fullName>
    </recommendedName>
</protein>
<evidence type="ECO:0000313" key="3">
    <source>
        <dbReference type="EMBL" id="KAL0452225.1"/>
    </source>
</evidence>
<dbReference type="AlphaFoldDB" id="A0AAW2XF09"/>
<sequence length="373" mass="42603">MAYVPPHKRHLKGGAASSQPSPAPPPESVIPRLQRNLNFKSKDYPKRIVYAENAICGWFVVGLADESRVPDLTRLEPAAVESFQRKSGEKPLALVLKEKDEEATEFSVNPWIFVTEIVQQDLISSFQHVKDEMRANEFGEVKPTLVIRIGRFIFHGNRSFTVEPIEGSSLPVGTLRQLRKTFYTNTSPSYVEYVTTNVVPETDFECEEEKELYHVKIESRQVRHLVADMSCPDKNLDLRLMLYTKRISPAAMDDELENMKILVTSARLDSDVKGGLTWPLGTESFGDRYTVIGVRHTNVKTFRNSSMRLKVRHADRFDFRSRISEVTNDVSLKMPGIVSLLEDETVSSDLALEMLKENLKFIWKHFICYRSST</sequence>
<feature type="compositionally biased region" description="Basic residues" evidence="1">
    <location>
        <begin position="1"/>
        <end position="12"/>
    </location>
</feature>
<evidence type="ECO:0000256" key="1">
    <source>
        <dbReference type="SAM" id="MobiDB-lite"/>
    </source>
</evidence>
<gene>
    <name evidence="3" type="ORF">Slati_1200600</name>
</gene>
<organism evidence="3">
    <name type="scientific">Sesamum latifolium</name>
    <dbReference type="NCBI Taxonomy" id="2727402"/>
    <lineage>
        <taxon>Eukaryota</taxon>
        <taxon>Viridiplantae</taxon>
        <taxon>Streptophyta</taxon>
        <taxon>Embryophyta</taxon>
        <taxon>Tracheophyta</taxon>
        <taxon>Spermatophyta</taxon>
        <taxon>Magnoliopsida</taxon>
        <taxon>eudicotyledons</taxon>
        <taxon>Gunneridae</taxon>
        <taxon>Pentapetalae</taxon>
        <taxon>asterids</taxon>
        <taxon>lamiids</taxon>
        <taxon>Lamiales</taxon>
        <taxon>Pedaliaceae</taxon>
        <taxon>Sesamum</taxon>
    </lineage>
</organism>
<dbReference type="InterPro" id="IPR057225">
    <property type="entry name" value="DUF7903"/>
</dbReference>
<comment type="caution">
    <text evidence="3">The sequence shown here is derived from an EMBL/GenBank/DDBJ whole genome shotgun (WGS) entry which is preliminary data.</text>
</comment>
<dbReference type="PANTHER" id="PTHR35481:SF1">
    <property type="entry name" value="DNA-DIRECTED RNA POLYMERASE SUBUNIT ALPHA"/>
    <property type="match status" value="1"/>
</dbReference>
<feature type="domain" description="DUF7903" evidence="2">
    <location>
        <begin position="216"/>
        <end position="366"/>
    </location>
</feature>
<dbReference type="PANTHER" id="PTHR35481">
    <property type="entry name" value="DNA-DIRECTED RNA POLYMERASE SUBUNIT ALPHA"/>
    <property type="match status" value="1"/>
</dbReference>
<reference evidence="3" key="1">
    <citation type="submission" date="2020-06" db="EMBL/GenBank/DDBJ databases">
        <authorList>
            <person name="Li T."/>
            <person name="Hu X."/>
            <person name="Zhang T."/>
            <person name="Song X."/>
            <person name="Zhang H."/>
            <person name="Dai N."/>
            <person name="Sheng W."/>
            <person name="Hou X."/>
            <person name="Wei L."/>
        </authorList>
    </citation>
    <scope>NUCLEOTIDE SEQUENCE</scope>
    <source>
        <strain evidence="3">KEN1</strain>
        <tissue evidence="3">Leaf</tissue>
    </source>
</reference>
<evidence type="ECO:0000259" key="2">
    <source>
        <dbReference type="Pfam" id="PF25475"/>
    </source>
</evidence>
<feature type="region of interest" description="Disordered" evidence="1">
    <location>
        <begin position="1"/>
        <end position="30"/>
    </location>
</feature>
<dbReference type="EMBL" id="JACGWN010000004">
    <property type="protein sequence ID" value="KAL0452225.1"/>
    <property type="molecule type" value="Genomic_DNA"/>
</dbReference>
<dbReference type="Pfam" id="PF25475">
    <property type="entry name" value="DUF7903"/>
    <property type="match status" value="1"/>
</dbReference>
<reference evidence="3" key="2">
    <citation type="journal article" date="2024" name="Plant">
        <title>Genomic evolution and insights into agronomic trait innovations of Sesamum species.</title>
        <authorList>
            <person name="Miao H."/>
            <person name="Wang L."/>
            <person name="Qu L."/>
            <person name="Liu H."/>
            <person name="Sun Y."/>
            <person name="Le M."/>
            <person name="Wang Q."/>
            <person name="Wei S."/>
            <person name="Zheng Y."/>
            <person name="Lin W."/>
            <person name="Duan Y."/>
            <person name="Cao H."/>
            <person name="Xiong S."/>
            <person name="Wang X."/>
            <person name="Wei L."/>
            <person name="Li C."/>
            <person name="Ma Q."/>
            <person name="Ju M."/>
            <person name="Zhao R."/>
            <person name="Li G."/>
            <person name="Mu C."/>
            <person name="Tian Q."/>
            <person name="Mei H."/>
            <person name="Zhang T."/>
            <person name="Gao T."/>
            <person name="Zhang H."/>
        </authorList>
    </citation>
    <scope>NUCLEOTIDE SEQUENCE</scope>
    <source>
        <strain evidence="3">KEN1</strain>
    </source>
</reference>
<accession>A0AAW2XF09</accession>
<name>A0AAW2XF09_9LAMI</name>
<proteinExistence type="predicted"/>